<dbReference type="SUPFAM" id="SSF56801">
    <property type="entry name" value="Acetyl-CoA synthetase-like"/>
    <property type="match status" value="1"/>
</dbReference>
<proteinExistence type="predicted"/>
<dbReference type="EMBL" id="CP000750">
    <property type="protein sequence ID" value="ABS05331.1"/>
    <property type="molecule type" value="Genomic_DNA"/>
</dbReference>
<keyword evidence="2" id="KW-1185">Reference proteome</keyword>
<dbReference type="InterPro" id="IPR042099">
    <property type="entry name" value="ANL_N_sf"/>
</dbReference>
<dbReference type="STRING" id="266940.Krad_3868"/>
<sequence>MPALLRSLVDDDPTAPRLTFYGGDHARTGERVELSARVLSTWVAKTANLLEEEFEVGPGSLVALDLPTHWKTLVLQLAVWSTGAAVRLGADRPADVLVSADAGVLAGAAARHASLERVAVALAPLATSFGAPLPDGVLDYARVVTGYGDTHAPVRAPGPDDPALETAQGRTLTHPELLDGAAAAGAGWPARVRLLTDAGPGDVVAGPLAAWARTGSLVLTPDLATLSASVVASERTTATLPRP</sequence>
<dbReference type="AlphaFoldDB" id="A6WEU2"/>
<accession>A6WEU2</accession>
<gene>
    <name evidence="1" type="ordered locus">Krad_3868</name>
</gene>
<dbReference type="NCBIfam" id="TIGR03089">
    <property type="entry name" value="TIGR03089 family protein"/>
    <property type="match status" value="1"/>
</dbReference>
<evidence type="ECO:0008006" key="3">
    <source>
        <dbReference type="Google" id="ProtNLM"/>
    </source>
</evidence>
<dbReference type="KEGG" id="kra:Krad_3868"/>
<dbReference type="Gene3D" id="3.40.50.12780">
    <property type="entry name" value="N-terminal domain of ligase-like"/>
    <property type="match status" value="1"/>
</dbReference>
<dbReference type="HOGENOM" id="CLU_076053_0_0_11"/>
<protein>
    <recommendedName>
        <fullName evidence="3">TIGR03089 family protein</fullName>
    </recommendedName>
</protein>
<organism evidence="1 2">
    <name type="scientific">Kineococcus radiotolerans (strain ATCC BAA-149 / DSM 14245 / SRS30216)</name>
    <dbReference type="NCBI Taxonomy" id="266940"/>
    <lineage>
        <taxon>Bacteria</taxon>
        <taxon>Bacillati</taxon>
        <taxon>Actinomycetota</taxon>
        <taxon>Actinomycetes</taxon>
        <taxon>Kineosporiales</taxon>
        <taxon>Kineosporiaceae</taxon>
        <taxon>Kineococcus</taxon>
    </lineage>
</organism>
<reference evidence="2" key="1">
    <citation type="journal article" date="2008" name="PLoS ONE">
        <title>Survival in nuclear waste, extreme resistance, and potential applications gleaned from the genome sequence of Kineococcus radiotolerans SRS30216.</title>
        <authorList>
            <person name="Bagwell C.E."/>
            <person name="Bhat S."/>
            <person name="Hawkins G.M."/>
            <person name="Smith B.W."/>
            <person name="Biswas T."/>
            <person name="Hoover T.R."/>
            <person name="Saunders E."/>
            <person name="Han C.S."/>
            <person name="Tsodikov O.V."/>
            <person name="Shimkets L.J."/>
        </authorList>
    </citation>
    <scope>NUCLEOTIDE SEQUENCE [LARGE SCALE GENOMIC DNA]</scope>
    <source>
        <strain evidence="2">ATCC BAA-149 / DSM 14245 / SRS30216</strain>
    </source>
</reference>
<dbReference type="Proteomes" id="UP000001116">
    <property type="component" value="Chromosome"/>
</dbReference>
<dbReference type="InterPro" id="IPR017523">
    <property type="entry name" value="Rv3268"/>
</dbReference>
<evidence type="ECO:0000313" key="2">
    <source>
        <dbReference type="Proteomes" id="UP000001116"/>
    </source>
</evidence>
<dbReference type="eggNOG" id="COG0365">
    <property type="taxonomic scope" value="Bacteria"/>
</dbReference>
<evidence type="ECO:0000313" key="1">
    <source>
        <dbReference type="EMBL" id="ABS05331.1"/>
    </source>
</evidence>
<name>A6WEU2_KINRD</name>